<evidence type="ECO:0000313" key="3">
    <source>
        <dbReference type="Proteomes" id="UP000234653"/>
    </source>
</evidence>
<accession>A0A2K9HHZ4</accession>
<keyword evidence="1" id="KW-1133">Transmembrane helix</keyword>
<feature type="transmembrane region" description="Helical" evidence="1">
    <location>
        <begin position="103"/>
        <end position="128"/>
    </location>
</feature>
<keyword evidence="1" id="KW-0812">Transmembrane</keyword>
<dbReference type="EMBL" id="CP018867">
    <property type="protein sequence ID" value="AUI72174.1"/>
    <property type="molecule type" value="Genomic_DNA"/>
</dbReference>
<protein>
    <recommendedName>
        <fullName evidence="4">DUF1700 domain-containing protein</fullName>
    </recommendedName>
</protein>
<dbReference type="Proteomes" id="UP000234653">
    <property type="component" value="Chromosome"/>
</dbReference>
<gene>
    <name evidence="2" type="ORF">LA20249_08260</name>
</gene>
<feature type="transmembrane region" description="Helical" evidence="1">
    <location>
        <begin position="169"/>
        <end position="193"/>
    </location>
</feature>
<keyword evidence="3" id="KW-1185">Reference proteome</keyword>
<dbReference type="KEGG" id="lali:LA20249_08260"/>
<feature type="transmembrane region" description="Helical" evidence="1">
    <location>
        <begin position="135"/>
        <end position="157"/>
    </location>
</feature>
<proteinExistence type="predicted"/>
<feature type="transmembrane region" description="Helical" evidence="1">
    <location>
        <begin position="77"/>
        <end position="97"/>
    </location>
</feature>
<name>A0A2K9HHZ4_9LACO</name>
<dbReference type="OrthoDB" id="2297349at2"/>
<keyword evidence="1" id="KW-0472">Membrane</keyword>
<organism evidence="2 3">
    <name type="scientific">Companilactobacillus alimentarius DSM 20249</name>
    <dbReference type="NCBI Taxonomy" id="1423720"/>
    <lineage>
        <taxon>Bacteria</taxon>
        <taxon>Bacillati</taxon>
        <taxon>Bacillota</taxon>
        <taxon>Bacilli</taxon>
        <taxon>Lactobacillales</taxon>
        <taxon>Lactobacillaceae</taxon>
        <taxon>Companilactobacillus</taxon>
    </lineage>
</organism>
<dbReference type="RefSeq" id="WP_057738885.1">
    <property type="nucleotide sequence ID" value="NZ_AZDQ01000026.1"/>
</dbReference>
<evidence type="ECO:0000256" key="1">
    <source>
        <dbReference type="SAM" id="Phobius"/>
    </source>
</evidence>
<dbReference type="AlphaFoldDB" id="A0A2K9HHZ4"/>
<reference evidence="2 3" key="1">
    <citation type="submission" date="2016-12" db="EMBL/GenBank/DDBJ databases">
        <title>The whole genome sequencing and assembly of Lactobacillus alimentarius DSM 20249T strain.</title>
        <authorList>
            <person name="Lee Y.-J."/>
            <person name="Yi H."/>
            <person name="Bahn Y.-S."/>
            <person name="Kim J.F."/>
            <person name="Lee D.-W."/>
        </authorList>
    </citation>
    <scope>NUCLEOTIDE SEQUENCE [LARGE SCALE GENOMIC DNA]</scope>
    <source>
        <strain evidence="2 3">DSM 20249</strain>
    </source>
</reference>
<evidence type="ECO:0008006" key="4">
    <source>
        <dbReference type="Google" id="ProtNLM"/>
    </source>
</evidence>
<sequence length="215" mass="23808">MPKEKFLLELKLRLKKYGISNSNQYINYYSEYLDDLIENDYTEADAIKKIGGVNNVFLAILSDNDVQISNTKNKIKAALLLMGIPVWGPIVAAGYIILLALVFAVMICSIAFSFAGLWLLLGSLIVLLKTGFIDFLFQLGTAFIFGGLGIVFWQLFVLSSKKTFNLVKFILLGFGIILLGILICIIVFAALGFDVNTIVKNSGNIYSPIGWSSHY</sequence>
<evidence type="ECO:0000313" key="2">
    <source>
        <dbReference type="EMBL" id="AUI72174.1"/>
    </source>
</evidence>